<evidence type="ECO:0008006" key="6">
    <source>
        <dbReference type="Google" id="ProtNLM"/>
    </source>
</evidence>
<dbReference type="Pfam" id="PF23598">
    <property type="entry name" value="LRR_14"/>
    <property type="match status" value="1"/>
</dbReference>
<dbReference type="InterPro" id="IPR055414">
    <property type="entry name" value="LRR_R13L4/SHOC2-like"/>
</dbReference>
<evidence type="ECO:0000259" key="2">
    <source>
        <dbReference type="Pfam" id="PF23559"/>
    </source>
</evidence>
<dbReference type="Proteomes" id="UP001374535">
    <property type="component" value="Chromosome 4"/>
</dbReference>
<accession>A0AAQ3NPJ8</accession>
<name>A0AAQ3NPJ8_VIGMU</name>
<dbReference type="AlphaFoldDB" id="A0AAQ3NPJ8"/>
<sequence>MAEGFLYHSQQKKNLEERGKQYFNDLLTRSFFLQSSFVRKFVMHDLLNDLTKYVCADFYFRLKFDKRNCIPKTTCHFSFSFAYFSFAFTHDVRFFDRFRSLTYAKRLRSFVHITNNVMYLGFPCQFEIIDQLFSKLKFLHVLFINRDKNLKEVPNFVGDLKHFHSLDLSCTSIQKLPDSVGLLYNLLTLKLNCCQYLKELPSSLHKLTKLRCLEYEDTQVIKMPMHFRELKNLHVLSTFCVNRDTKVISSKQLGGLNLHGRLSINELQNIVNSLDALE</sequence>
<keyword evidence="1" id="KW-0677">Repeat</keyword>
<evidence type="ECO:0000313" key="5">
    <source>
        <dbReference type="Proteomes" id="UP001374535"/>
    </source>
</evidence>
<dbReference type="Gene3D" id="3.80.10.10">
    <property type="entry name" value="Ribonuclease Inhibitor"/>
    <property type="match status" value="1"/>
</dbReference>
<dbReference type="InterPro" id="IPR058922">
    <property type="entry name" value="WHD_DRP"/>
</dbReference>
<gene>
    <name evidence="4" type="ORF">V8G54_011176</name>
</gene>
<dbReference type="InterPro" id="IPR032675">
    <property type="entry name" value="LRR_dom_sf"/>
</dbReference>
<keyword evidence="5" id="KW-1185">Reference proteome</keyword>
<proteinExistence type="predicted"/>
<dbReference type="SUPFAM" id="SSF52058">
    <property type="entry name" value="L domain-like"/>
    <property type="match status" value="1"/>
</dbReference>
<protein>
    <recommendedName>
        <fullName evidence="6">Disease resistance protein</fullName>
    </recommendedName>
</protein>
<dbReference type="PANTHER" id="PTHR47186:SF43">
    <property type="entry name" value="TYPE DISEASE RESISTANCE PROTEIN CNL-J3, PUTATIVE-RELATED"/>
    <property type="match status" value="1"/>
</dbReference>
<evidence type="ECO:0000313" key="4">
    <source>
        <dbReference type="EMBL" id="WVZ13610.1"/>
    </source>
</evidence>
<feature type="domain" description="Disease resistance R13L4/SHOC-2-like LRR" evidence="3">
    <location>
        <begin position="122"/>
        <end position="257"/>
    </location>
</feature>
<evidence type="ECO:0000259" key="3">
    <source>
        <dbReference type="Pfam" id="PF23598"/>
    </source>
</evidence>
<dbReference type="EMBL" id="CP144697">
    <property type="protein sequence ID" value="WVZ13610.1"/>
    <property type="molecule type" value="Genomic_DNA"/>
</dbReference>
<dbReference type="Pfam" id="PF23559">
    <property type="entry name" value="WHD_DRP"/>
    <property type="match status" value="1"/>
</dbReference>
<feature type="domain" description="Disease resistance protein winged helix" evidence="2">
    <location>
        <begin position="1"/>
        <end position="50"/>
    </location>
</feature>
<dbReference type="PANTHER" id="PTHR47186">
    <property type="entry name" value="LEUCINE-RICH REPEAT-CONTAINING PROTEIN 57"/>
    <property type="match status" value="1"/>
</dbReference>
<evidence type="ECO:0000256" key="1">
    <source>
        <dbReference type="ARBA" id="ARBA00022737"/>
    </source>
</evidence>
<reference evidence="4 5" key="1">
    <citation type="journal article" date="2023" name="Life. Sci Alliance">
        <title>Evolutionary insights into 3D genome organization and epigenetic landscape of Vigna mungo.</title>
        <authorList>
            <person name="Junaid A."/>
            <person name="Singh B."/>
            <person name="Bhatia S."/>
        </authorList>
    </citation>
    <scope>NUCLEOTIDE SEQUENCE [LARGE SCALE GENOMIC DNA]</scope>
    <source>
        <strain evidence="4">Urdbean</strain>
    </source>
</reference>
<organism evidence="4 5">
    <name type="scientific">Vigna mungo</name>
    <name type="common">Black gram</name>
    <name type="synonym">Phaseolus mungo</name>
    <dbReference type="NCBI Taxonomy" id="3915"/>
    <lineage>
        <taxon>Eukaryota</taxon>
        <taxon>Viridiplantae</taxon>
        <taxon>Streptophyta</taxon>
        <taxon>Embryophyta</taxon>
        <taxon>Tracheophyta</taxon>
        <taxon>Spermatophyta</taxon>
        <taxon>Magnoliopsida</taxon>
        <taxon>eudicotyledons</taxon>
        <taxon>Gunneridae</taxon>
        <taxon>Pentapetalae</taxon>
        <taxon>rosids</taxon>
        <taxon>fabids</taxon>
        <taxon>Fabales</taxon>
        <taxon>Fabaceae</taxon>
        <taxon>Papilionoideae</taxon>
        <taxon>50 kb inversion clade</taxon>
        <taxon>NPAAA clade</taxon>
        <taxon>indigoferoid/millettioid clade</taxon>
        <taxon>Phaseoleae</taxon>
        <taxon>Vigna</taxon>
    </lineage>
</organism>